<evidence type="ECO:0000256" key="1">
    <source>
        <dbReference type="ARBA" id="ARBA00004651"/>
    </source>
</evidence>
<keyword evidence="4 6" id="KW-1133">Transmembrane helix</keyword>
<feature type="transmembrane region" description="Helical" evidence="6">
    <location>
        <begin position="251"/>
        <end position="268"/>
    </location>
</feature>
<dbReference type="AlphaFoldDB" id="A0A2T5C2C9"/>
<feature type="transmembrane region" description="Helical" evidence="6">
    <location>
        <begin position="149"/>
        <end position="173"/>
    </location>
</feature>
<feature type="transmembrane region" description="Helical" evidence="6">
    <location>
        <begin position="185"/>
        <end position="204"/>
    </location>
</feature>
<sequence>MTMQNNNLKYYGAALLAMFFWSFSFVWFKIAYRGYEPMTVVLIRLCLATAIMFVIAKLIGKLQPIQKGDWKWMFLLSFFEPFLYFMGESFGLKYVSPTVAAVIVATIPLFTPLAALYFHKEKMSWANFTGLLISFAGVSLVVLDNSFQFSASPLGVALEFLAVLSTLGYAIILKKLTHNYNGFTIISYQNLFGSILFLPFWLVFEAGKTFQTPFHQEAFMAIVKLAIFASILGFIFFTYSIRNLGINKSNMFINTMPVFVVIFSFFILGEEINIQKITGIVGVIAGLFIAQLKRRKIKAIKKVEISNIEI</sequence>
<proteinExistence type="predicted"/>
<protein>
    <submittedName>
        <fullName evidence="8">Drug/metabolite transporter (DMT)-like permease</fullName>
    </submittedName>
</protein>
<evidence type="ECO:0000256" key="4">
    <source>
        <dbReference type="ARBA" id="ARBA00022989"/>
    </source>
</evidence>
<dbReference type="InterPro" id="IPR050638">
    <property type="entry name" value="AA-Vitamin_Transporters"/>
</dbReference>
<evidence type="ECO:0000256" key="2">
    <source>
        <dbReference type="ARBA" id="ARBA00022475"/>
    </source>
</evidence>
<comment type="subcellular location">
    <subcellularLocation>
        <location evidence="1">Cell membrane</location>
        <topology evidence="1">Multi-pass membrane protein</topology>
    </subcellularLocation>
</comment>
<evidence type="ECO:0000313" key="8">
    <source>
        <dbReference type="EMBL" id="PTN08816.1"/>
    </source>
</evidence>
<dbReference type="EMBL" id="QAAD01000007">
    <property type="protein sequence ID" value="PTN08816.1"/>
    <property type="molecule type" value="Genomic_DNA"/>
</dbReference>
<dbReference type="Gene3D" id="1.10.3730.20">
    <property type="match status" value="1"/>
</dbReference>
<feature type="transmembrane region" description="Helical" evidence="6">
    <location>
        <begin position="38"/>
        <end position="60"/>
    </location>
</feature>
<feature type="domain" description="EamA" evidence="7">
    <location>
        <begin position="155"/>
        <end position="289"/>
    </location>
</feature>
<reference evidence="8 9" key="1">
    <citation type="submission" date="2018-04" db="EMBL/GenBank/DDBJ databases">
        <title>Genomic Encyclopedia of Archaeal and Bacterial Type Strains, Phase II (KMG-II): from individual species to whole genera.</title>
        <authorList>
            <person name="Goeker M."/>
        </authorList>
    </citation>
    <scope>NUCLEOTIDE SEQUENCE [LARGE SCALE GENOMIC DNA]</scope>
    <source>
        <strain evidence="8 9">DSM 28823</strain>
    </source>
</reference>
<evidence type="ECO:0000313" key="9">
    <source>
        <dbReference type="Proteomes" id="UP000243525"/>
    </source>
</evidence>
<keyword evidence="5 6" id="KW-0472">Membrane</keyword>
<evidence type="ECO:0000256" key="3">
    <source>
        <dbReference type="ARBA" id="ARBA00022692"/>
    </source>
</evidence>
<feature type="transmembrane region" description="Helical" evidence="6">
    <location>
        <begin position="98"/>
        <end position="118"/>
    </location>
</feature>
<dbReference type="OrthoDB" id="9805239at2"/>
<dbReference type="PANTHER" id="PTHR32322:SF18">
    <property type="entry name" value="S-ADENOSYLMETHIONINE_S-ADENOSYLHOMOCYSTEINE TRANSPORTER"/>
    <property type="match status" value="1"/>
</dbReference>
<dbReference type="GO" id="GO:0005886">
    <property type="term" value="C:plasma membrane"/>
    <property type="evidence" value="ECO:0007669"/>
    <property type="project" value="UniProtKB-SubCell"/>
</dbReference>
<evidence type="ECO:0000259" key="7">
    <source>
        <dbReference type="Pfam" id="PF00892"/>
    </source>
</evidence>
<dbReference type="SUPFAM" id="SSF103481">
    <property type="entry name" value="Multidrug resistance efflux transporter EmrE"/>
    <property type="match status" value="2"/>
</dbReference>
<feature type="transmembrane region" description="Helical" evidence="6">
    <location>
        <begin position="274"/>
        <end position="292"/>
    </location>
</feature>
<accession>A0A2T5C2C9</accession>
<feature type="domain" description="EamA" evidence="7">
    <location>
        <begin position="11"/>
        <end position="142"/>
    </location>
</feature>
<dbReference type="Pfam" id="PF00892">
    <property type="entry name" value="EamA"/>
    <property type="match status" value="2"/>
</dbReference>
<dbReference type="InterPro" id="IPR037185">
    <property type="entry name" value="EmrE-like"/>
</dbReference>
<name>A0A2T5C2C9_9BACT</name>
<dbReference type="InterPro" id="IPR000620">
    <property type="entry name" value="EamA_dom"/>
</dbReference>
<dbReference type="PANTHER" id="PTHR32322">
    <property type="entry name" value="INNER MEMBRANE TRANSPORTER"/>
    <property type="match status" value="1"/>
</dbReference>
<feature type="transmembrane region" description="Helical" evidence="6">
    <location>
        <begin position="125"/>
        <end position="143"/>
    </location>
</feature>
<feature type="transmembrane region" description="Helical" evidence="6">
    <location>
        <begin position="219"/>
        <end position="239"/>
    </location>
</feature>
<keyword evidence="3 6" id="KW-0812">Transmembrane</keyword>
<comment type="caution">
    <text evidence="8">The sequence shown here is derived from an EMBL/GenBank/DDBJ whole genome shotgun (WGS) entry which is preliminary data.</text>
</comment>
<keyword evidence="2" id="KW-1003">Cell membrane</keyword>
<keyword evidence="9" id="KW-1185">Reference proteome</keyword>
<dbReference type="Proteomes" id="UP000243525">
    <property type="component" value="Unassembled WGS sequence"/>
</dbReference>
<evidence type="ECO:0000256" key="5">
    <source>
        <dbReference type="ARBA" id="ARBA00023136"/>
    </source>
</evidence>
<gene>
    <name evidence="8" type="ORF">C8N47_107176</name>
</gene>
<evidence type="ECO:0000256" key="6">
    <source>
        <dbReference type="SAM" id="Phobius"/>
    </source>
</evidence>
<feature type="transmembrane region" description="Helical" evidence="6">
    <location>
        <begin position="12"/>
        <end position="32"/>
    </location>
</feature>
<organism evidence="8 9">
    <name type="scientific">Mangrovibacterium marinum</name>
    <dbReference type="NCBI Taxonomy" id="1639118"/>
    <lineage>
        <taxon>Bacteria</taxon>
        <taxon>Pseudomonadati</taxon>
        <taxon>Bacteroidota</taxon>
        <taxon>Bacteroidia</taxon>
        <taxon>Marinilabiliales</taxon>
        <taxon>Prolixibacteraceae</taxon>
        <taxon>Mangrovibacterium</taxon>
    </lineage>
</organism>